<name>A0ABN5TCS5_9FLAO</name>
<protein>
    <recommendedName>
        <fullName evidence="4">Carboxypeptidase regulatory-like domain-containing protein</fullName>
    </recommendedName>
</protein>
<keyword evidence="1" id="KW-0732">Signal</keyword>
<evidence type="ECO:0000313" key="2">
    <source>
        <dbReference type="EMBL" id="AZJ33791.1"/>
    </source>
</evidence>
<feature type="chain" id="PRO_5045238331" description="Carboxypeptidase regulatory-like domain-containing protein" evidence="1">
    <location>
        <begin position="22"/>
        <end position="125"/>
    </location>
</feature>
<gene>
    <name evidence="2" type="ORF">D6200_14940</name>
</gene>
<evidence type="ECO:0000313" key="3">
    <source>
        <dbReference type="Proteomes" id="UP000269693"/>
    </source>
</evidence>
<evidence type="ECO:0000256" key="1">
    <source>
        <dbReference type="SAM" id="SignalP"/>
    </source>
</evidence>
<organism evidence="2 3">
    <name type="scientific">Tenacibaculum mesophilum</name>
    <dbReference type="NCBI Taxonomy" id="104268"/>
    <lineage>
        <taxon>Bacteria</taxon>
        <taxon>Pseudomonadati</taxon>
        <taxon>Bacteroidota</taxon>
        <taxon>Flavobacteriia</taxon>
        <taxon>Flavobacteriales</taxon>
        <taxon>Flavobacteriaceae</taxon>
        <taxon>Tenacibaculum</taxon>
    </lineage>
</organism>
<dbReference type="RefSeq" id="WP_073181504.1">
    <property type="nucleotide sequence ID" value="NZ_CP032544.1"/>
</dbReference>
<keyword evidence="3" id="KW-1185">Reference proteome</keyword>
<dbReference type="PROSITE" id="PS51257">
    <property type="entry name" value="PROKAR_LIPOPROTEIN"/>
    <property type="match status" value="1"/>
</dbReference>
<feature type="signal peptide" evidence="1">
    <location>
        <begin position="1"/>
        <end position="21"/>
    </location>
</feature>
<sequence>MKNKNLIVVLILLAISFTSCSSKQETIEVKIQAIDIVKNQPRKNIKVEVLKVKNPLFSMRRFILFHTLRTNDEGFISFKTSEKGDYSIRFFRDTIRTDRDYVSFYRIDTLKIKDLEEDKVFKLRW</sequence>
<evidence type="ECO:0008006" key="4">
    <source>
        <dbReference type="Google" id="ProtNLM"/>
    </source>
</evidence>
<accession>A0ABN5TCS5</accession>
<reference evidence="2 3" key="1">
    <citation type="submission" date="2018-09" db="EMBL/GenBank/DDBJ databases">
        <title>Insights into the microbiota of Asian seabass (Lates calcarifer) with tenacibaculosis symptoms and description of sp. nov. Tenacibaculum singaporense.</title>
        <authorList>
            <person name="Miyake S."/>
            <person name="Soh M."/>
            <person name="Azman M.N."/>
            <person name="Ngoh S.Y."/>
            <person name="Orban L."/>
            <person name="Seedorf H."/>
        </authorList>
    </citation>
    <scope>NUCLEOTIDE SEQUENCE [LARGE SCALE GENOMIC DNA]</scope>
    <source>
        <strain evidence="2 3">DSM 13764</strain>
    </source>
</reference>
<dbReference type="EMBL" id="CP032544">
    <property type="protein sequence ID" value="AZJ33791.1"/>
    <property type="molecule type" value="Genomic_DNA"/>
</dbReference>
<proteinExistence type="predicted"/>
<dbReference type="Proteomes" id="UP000269693">
    <property type="component" value="Chromosome"/>
</dbReference>